<dbReference type="PANTHER" id="PTHR34773:SF1">
    <property type="entry name" value="FLAGELLAR SECRETION CHAPERONE FLIS"/>
    <property type="match status" value="1"/>
</dbReference>
<proteinExistence type="inferred from homology"/>
<dbReference type="CDD" id="cd16098">
    <property type="entry name" value="FliS"/>
    <property type="match status" value="1"/>
</dbReference>
<protein>
    <recommendedName>
        <fullName evidence="6">Flagellar secretion chaperone FliS</fullName>
    </recommendedName>
</protein>
<dbReference type="Proteomes" id="UP000078435">
    <property type="component" value="Unassembled WGS sequence"/>
</dbReference>
<evidence type="ECO:0000313" key="7">
    <source>
        <dbReference type="EMBL" id="KXU81381.1"/>
    </source>
</evidence>
<dbReference type="Proteomes" id="UP001491613">
    <property type="component" value="Unassembled WGS sequence"/>
</dbReference>
<keyword evidence="7" id="KW-0282">Flagellum</keyword>
<dbReference type="NCBIfam" id="TIGR00208">
    <property type="entry name" value="fliS"/>
    <property type="match status" value="1"/>
</dbReference>
<dbReference type="GO" id="GO:0005829">
    <property type="term" value="C:cytosol"/>
    <property type="evidence" value="ECO:0007669"/>
    <property type="project" value="UniProtKB-SubCell"/>
</dbReference>
<keyword evidence="7" id="KW-0969">Cilium</keyword>
<dbReference type="RefSeq" id="WP_026456324.1">
    <property type="nucleotide sequence ID" value="NZ_CP082887.1"/>
</dbReference>
<dbReference type="AlphaFoldDB" id="A0A175VL71"/>
<dbReference type="Pfam" id="PF02561">
    <property type="entry name" value="FliS"/>
    <property type="match status" value="1"/>
</dbReference>
<evidence type="ECO:0000256" key="3">
    <source>
        <dbReference type="ARBA" id="ARBA00022490"/>
    </source>
</evidence>
<accession>A0A175VL71</accession>
<evidence type="ECO:0000256" key="2">
    <source>
        <dbReference type="ARBA" id="ARBA00008787"/>
    </source>
</evidence>
<keyword evidence="3 6" id="KW-0963">Cytoplasm</keyword>
<dbReference type="OrthoDB" id="9792010at2"/>
<evidence type="ECO:0000313" key="9">
    <source>
        <dbReference type="Proteomes" id="UP000078435"/>
    </source>
</evidence>
<keyword evidence="7" id="KW-0966">Cell projection</keyword>
<gene>
    <name evidence="8" type="primary">fliS</name>
    <name evidence="7" type="ORF">LCR_06640</name>
    <name evidence="8" type="ORF">V1482_06435</name>
</gene>
<organism evidence="7 9">
    <name type="scientific">Aeromonas enteropelogenes</name>
    <name type="common">Aeromonas trota</name>
    <dbReference type="NCBI Taxonomy" id="29489"/>
    <lineage>
        <taxon>Bacteria</taxon>
        <taxon>Pseudomonadati</taxon>
        <taxon>Pseudomonadota</taxon>
        <taxon>Gammaproteobacteria</taxon>
        <taxon>Aeromonadales</taxon>
        <taxon>Aeromonadaceae</taxon>
        <taxon>Aeromonas</taxon>
    </lineage>
</organism>
<evidence type="ECO:0000256" key="5">
    <source>
        <dbReference type="ARBA" id="ARBA00023186"/>
    </source>
</evidence>
<dbReference type="Gene3D" id="1.20.120.340">
    <property type="entry name" value="Flagellar protein FliS"/>
    <property type="match status" value="1"/>
</dbReference>
<comment type="similarity">
    <text evidence="2 6">Belongs to the FliS family.</text>
</comment>
<dbReference type="PIRSF" id="PIRSF039090">
    <property type="entry name" value="Flis"/>
    <property type="match status" value="1"/>
</dbReference>
<dbReference type="InterPro" id="IPR003713">
    <property type="entry name" value="FliS"/>
</dbReference>
<evidence type="ECO:0000256" key="4">
    <source>
        <dbReference type="ARBA" id="ARBA00022795"/>
    </source>
</evidence>
<evidence type="ECO:0000256" key="1">
    <source>
        <dbReference type="ARBA" id="ARBA00004514"/>
    </source>
</evidence>
<reference evidence="7 9" key="1">
    <citation type="submission" date="2016-02" db="EMBL/GenBank/DDBJ databases">
        <title>Draft genome sequence of Aeromonas trota strain 1999lcr isolated from cerebrospinal fluid (CSF).</title>
        <authorList>
            <person name="Dallagassa C.B."/>
            <person name="Prediger K.C."/>
            <person name="Weiss V.A."/>
            <person name="Assis F.E."/>
            <person name="Baura V."/>
            <person name="Cruz L.M."/>
            <person name="Souza E.M."/>
            <person name="Pedrosa F.O."/>
            <person name="Fadel-Picheth C.M."/>
        </authorList>
    </citation>
    <scope>NUCLEOTIDE SEQUENCE [LARGE SCALE GENOMIC DNA]</scope>
    <source>
        <strain evidence="7 9">1999lcr</strain>
    </source>
</reference>
<dbReference type="EMBL" id="JMGO02000002">
    <property type="protein sequence ID" value="KXU81381.1"/>
    <property type="molecule type" value="Genomic_DNA"/>
</dbReference>
<dbReference type="SUPFAM" id="SSF101116">
    <property type="entry name" value="Flagellar export chaperone FliS"/>
    <property type="match status" value="1"/>
</dbReference>
<dbReference type="GO" id="GO:0071973">
    <property type="term" value="P:bacterial-type flagellum-dependent cell motility"/>
    <property type="evidence" value="ECO:0007669"/>
    <property type="project" value="TreeGrafter"/>
</dbReference>
<comment type="subcellular location">
    <subcellularLocation>
        <location evidence="1 6">Cytoplasm</location>
        <location evidence="1 6">Cytosol</location>
    </subcellularLocation>
</comment>
<dbReference type="EMBL" id="JAZDDP010000002">
    <property type="protein sequence ID" value="MEL3919048.1"/>
    <property type="molecule type" value="Genomic_DNA"/>
</dbReference>
<name>A0A175VL71_AEREN</name>
<reference evidence="8 10" key="2">
    <citation type="submission" date="2024-01" db="EMBL/GenBank/DDBJ databases">
        <title>Horizontal gene transfer in Aeromonas trota.</title>
        <authorList>
            <person name="Otero Olarra J.E."/>
            <person name="Perez Valdespino A."/>
        </authorList>
    </citation>
    <scope>NUCLEOTIDE SEQUENCE [LARGE SCALE GENOMIC DNA]</scope>
    <source>
        <strain evidence="8 10">9.1</strain>
    </source>
</reference>
<keyword evidence="5" id="KW-0143">Chaperone</keyword>
<evidence type="ECO:0000256" key="6">
    <source>
        <dbReference type="PIRNR" id="PIRNR039090"/>
    </source>
</evidence>
<comment type="caution">
    <text evidence="7">The sequence shown here is derived from an EMBL/GenBank/DDBJ whole genome shotgun (WGS) entry which is preliminary data.</text>
</comment>
<evidence type="ECO:0000313" key="8">
    <source>
        <dbReference type="EMBL" id="MEL3919048.1"/>
    </source>
</evidence>
<sequence length="141" mass="15887">MYQRNIKAYKATSLEAELSVADPHRVIQLLMQGFLERLAKAKGAIERKDYEQKSMLISSATAILNGLQDSLDMELGGITNDLYGLYGYMKDRLLDASVNMDIAAIDEVIGLMLPIKSAWDQVPEEEKQKAYAMRRERGELS</sequence>
<keyword evidence="4 6" id="KW-1005">Bacterial flagellum biogenesis</keyword>
<keyword evidence="10" id="KW-1185">Reference proteome</keyword>
<dbReference type="InterPro" id="IPR036584">
    <property type="entry name" value="FliS_sf"/>
</dbReference>
<dbReference type="GO" id="GO:0044780">
    <property type="term" value="P:bacterial-type flagellum assembly"/>
    <property type="evidence" value="ECO:0007669"/>
    <property type="project" value="InterPro"/>
</dbReference>
<evidence type="ECO:0000313" key="10">
    <source>
        <dbReference type="Proteomes" id="UP001491613"/>
    </source>
</evidence>
<dbReference type="PANTHER" id="PTHR34773">
    <property type="entry name" value="FLAGELLAR SECRETION CHAPERONE FLIS"/>
    <property type="match status" value="1"/>
</dbReference>